<dbReference type="NCBIfam" id="TIGR02033">
    <property type="entry name" value="D-hydantoinase"/>
    <property type="match status" value="1"/>
</dbReference>
<dbReference type="GeneID" id="101723598"/>
<dbReference type="Gene3D" id="2.30.40.10">
    <property type="entry name" value="Urease, subunit C, domain 1"/>
    <property type="match status" value="1"/>
</dbReference>
<dbReference type="Proteomes" id="UP000694906">
    <property type="component" value="Unplaced"/>
</dbReference>
<dbReference type="InterPro" id="IPR032466">
    <property type="entry name" value="Metal_Hydrolase"/>
</dbReference>
<dbReference type="InterPro" id="IPR050378">
    <property type="entry name" value="Metallo-dep_Hydrolases_sf"/>
</dbReference>
<organism evidence="5 6">
    <name type="scientific">Heterocephalus glaber</name>
    <name type="common">Naked mole rat</name>
    <dbReference type="NCBI Taxonomy" id="10181"/>
    <lineage>
        <taxon>Eukaryota</taxon>
        <taxon>Metazoa</taxon>
        <taxon>Chordata</taxon>
        <taxon>Craniata</taxon>
        <taxon>Vertebrata</taxon>
        <taxon>Euteleostomi</taxon>
        <taxon>Mammalia</taxon>
        <taxon>Eutheria</taxon>
        <taxon>Euarchontoglires</taxon>
        <taxon>Glires</taxon>
        <taxon>Rodentia</taxon>
        <taxon>Hystricomorpha</taxon>
        <taxon>Bathyergidae</taxon>
        <taxon>Heterocephalus</taxon>
    </lineage>
</organism>
<dbReference type="SUPFAM" id="SSF51556">
    <property type="entry name" value="Metallo-dependent hydrolases"/>
    <property type="match status" value="1"/>
</dbReference>
<evidence type="ECO:0000313" key="6">
    <source>
        <dbReference type="RefSeq" id="XP_021118459.1"/>
    </source>
</evidence>
<feature type="domain" description="Amidohydrolase-related" evidence="4">
    <location>
        <begin position="51"/>
        <end position="440"/>
    </location>
</feature>
<evidence type="ECO:0000256" key="1">
    <source>
        <dbReference type="ARBA" id="ARBA00008829"/>
    </source>
</evidence>
<dbReference type="GO" id="GO:0006208">
    <property type="term" value="P:pyrimidine nucleobase catabolic process"/>
    <property type="evidence" value="ECO:0007669"/>
    <property type="project" value="TreeGrafter"/>
</dbReference>
<dbReference type="Pfam" id="PF01979">
    <property type="entry name" value="Amidohydro_1"/>
    <property type="match status" value="1"/>
</dbReference>
<accession>A0AAX6TCQ7</accession>
<reference evidence="6" key="1">
    <citation type="submission" date="2025-08" db="UniProtKB">
        <authorList>
            <consortium name="RefSeq"/>
        </authorList>
    </citation>
    <scope>IDENTIFICATION</scope>
</reference>
<dbReference type="SUPFAM" id="SSF51338">
    <property type="entry name" value="Composite domain of metallo-dependent hydrolases"/>
    <property type="match status" value="2"/>
</dbReference>
<proteinExistence type="inferred from homology"/>
<dbReference type="CDD" id="cd01314">
    <property type="entry name" value="D-HYD"/>
    <property type="match status" value="1"/>
</dbReference>
<dbReference type="GO" id="GO:0004157">
    <property type="term" value="F:dihydropyrimidinase activity"/>
    <property type="evidence" value="ECO:0007669"/>
    <property type="project" value="TreeGrafter"/>
</dbReference>
<protein>
    <submittedName>
        <fullName evidence="6">Dihydropyrimidinase isoform X2</fullName>
    </submittedName>
</protein>
<dbReference type="RefSeq" id="XP_021118459.1">
    <property type="nucleotide sequence ID" value="XM_021262800.1"/>
</dbReference>
<comment type="PTM">
    <text evidence="2">Carbamylation allows a single lysine to coordinate two divalent metal cations.</text>
</comment>
<dbReference type="PANTHER" id="PTHR11647:SF50">
    <property type="entry name" value="DIHYDROPYRIMIDINASE"/>
    <property type="match status" value="1"/>
</dbReference>
<evidence type="ECO:0000259" key="4">
    <source>
        <dbReference type="Pfam" id="PF01979"/>
    </source>
</evidence>
<feature type="region of interest" description="Disordered" evidence="3">
    <location>
        <begin position="493"/>
        <end position="512"/>
    </location>
</feature>
<dbReference type="Gene3D" id="3.20.20.140">
    <property type="entry name" value="Metal-dependent hydrolases"/>
    <property type="match status" value="1"/>
</dbReference>
<dbReference type="PANTHER" id="PTHR11647">
    <property type="entry name" value="HYDRANTOINASE/DIHYDROPYRIMIDINASE FAMILY MEMBER"/>
    <property type="match status" value="1"/>
</dbReference>
<dbReference type="AlphaFoldDB" id="A0AAX6TCQ7"/>
<dbReference type="InterPro" id="IPR011059">
    <property type="entry name" value="Metal-dep_hydrolase_composite"/>
</dbReference>
<dbReference type="InterPro" id="IPR006680">
    <property type="entry name" value="Amidohydro-rel"/>
</dbReference>
<evidence type="ECO:0000256" key="3">
    <source>
        <dbReference type="SAM" id="MobiDB-lite"/>
    </source>
</evidence>
<dbReference type="GO" id="GO:0005829">
    <property type="term" value="C:cytosol"/>
    <property type="evidence" value="ECO:0007669"/>
    <property type="project" value="TreeGrafter"/>
</dbReference>
<dbReference type="CTD" id="1807"/>
<gene>
    <name evidence="6" type="primary">Dpys</name>
</gene>
<name>A0AAX6TCQ7_HETGA</name>
<keyword evidence="5" id="KW-1185">Reference proteome</keyword>
<sequence>MSRLLVRGGRVVHPDFSQDADVLVEGGVVRALGPDLRAPAGTRVLDAAGKLVLPGGIDPHTHLQLPFMGTCSADDFLRGTQAALAGGTTTIIDFAIPPKGGSLLEAFHTWRRWADPKVCCDYSLHVAVTWWSEQVKEEMAILAQEKGVNSFKMFMAYKDLFMVRDPELYAAFSQCKEIGAIAQVHAENGDLIAEGAKKMLALGITGPEGHELCRPEAAEVEATFRAIALASAVSCPLYVVHVMSKSAARVIADARRDGKVVYGEPIAASLGTDGTHYWHEDWCHAAHHVMSPPLRPDPSTPGFLMNLLANDDLSTTATDHCTFNTCQKALGKDDFTKIPNGVNGVEDRMSVIWEKGVHSGKMDENRFVAVTSTNAAKIFNLYPRKGRIAVGADADIVIWDPNATRTISAKTHHQAVNFNIFEGMVCHGVPLVTISRGKVVYEAGALNVTPGHGKFIPRKPFAEYVYKRIQQRDQTCTPTPVERAPYRGEVISLRSREAPEDATAGTGTQAAS</sequence>
<dbReference type="InterPro" id="IPR011778">
    <property type="entry name" value="Hydantoinase/dihydroPyrase"/>
</dbReference>
<dbReference type="FunFam" id="3.20.20.140:FF:000076">
    <property type="entry name" value="Dihydropyrimidinase like 2"/>
    <property type="match status" value="1"/>
</dbReference>
<comment type="similarity">
    <text evidence="1">Belongs to the metallo-dependent hydrolases superfamily. Hydantoinase/dihydropyrimidinase family.</text>
</comment>
<evidence type="ECO:0000313" key="5">
    <source>
        <dbReference type="Proteomes" id="UP000694906"/>
    </source>
</evidence>
<feature type="modified residue" description="N6-carboxylysine" evidence="2">
    <location>
        <position position="152"/>
    </location>
</feature>
<evidence type="ECO:0000256" key="2">
    <source>
        <dbReference type="PIRSR" id="PIRSR611778-50"/>
    </source>
</evidence>